<name>A0A1G7R8I3_9FLAO</name>
<evidence type="ECO:0000313" key="1">
    <source>
        <dbReference type="EMBL" id="SDG07106.1"/>
    </source>
</evidence>
<protein>
    <submittedName>
        <fullName evidence="1">Uncharacterized protein</fullName>
    </submittedName>
</protein>
<proteinExistence type="predicted"/>
<gene>
    <name evidence="1" type="ORF">SAMN05421825_2594</name>
</gene>
<dbReference type="OrthoDB" id="9766796at2"/>
<dbReference type="AlphaFoldDB" id="A0A1G7R8I3"/>
<accession>A0A1G7R8I3</accession>
<keyword evidence="2" id="KW-1185">Reference proteome</keyword>
<dbReference type="EMBL" id="FNBH01000003">
    <property type="protein sequence ID" value="SDG07106.1"/>
    <property type="molecule type" value="Genomic_DNA"/>
</dbReference>
<reference evidence="2" key="1">
    <citation type="submission" date="2016-10" db="EMBL/GenBank/DDBJ databases">
        <authorList>
            <person name="Varghese N."/>
            <person name="Submissions S."/>
        </authorList>
    </citation>
    <scope>NUCLEOTIDE SEQUENCE [LARGE SCALE GENOMIC DNA]</scope>
    <source>
        <strain evidence="2">DSM 19684</strain>
    </source>
</reference>
<dbReference type="Proteomes" id="UP000199203">
    <property type="component" value="Unassembled WGS sequence"/>
</dbReference>
<organism evidence="1 2">
    <name type="scientific">Epilithonimonas hungarica</name>
    <dbReference type="NCBI Taxonomy" id="454006"/>
    <lineage>
        <taxon>Bacteria</taxon>
        <taxon>Pseudomonadati</taxon>
        <taxon>Bacteroidota</taxon>
        <taxon>Flavobacteriia</taxon>
        <taxon>Flavobacteriales</taxon>
        <taxon>Weeksellaceae</taxon>
        <taxon>Chryseobacterium group</taxon>
        <taxon>Epilithonimonas</taxon>
    </lineage>
</organism>
<sequence length="183" mass="21689">MSNDKDFEEYVSSSIDCTQNLSTLLELLFKENSDIQFEFITAIYQKSLDNVKYSIEKELAEDLSSLAFSEMENDAWYEDVEVDFLRVDEIEIVIGVINEINDKLFSYEIETNIYFEVECYYTDLSAAFYDKEDGVWFGEERKIEIKRYCVNTLIYSDYKLEDNKIDGSFIEITDFEFRDLEEV</sequence>
<evidence type="ECO:0000313" key="2">
    <source>
        <dbReference type="Proteomes" id="UP000199203"/>
    </source>
</evidence>